<feature type="transmembrane region" description="Helical" evidence="1">
    <location>
        <begin position="346"/>
        <end position="366"/>
    </location>
</feature>
<organism evidence="2 3">
    <name type="scientific">Candidatus Abzuiibacterium crystallinum</name>
    <dbReference type="NCBI Taxonomy" id="1974748"/>
    <lineage>
        <taxon>Bacteria</taxon>
        <taxon>Pseudomonadati</taxon>
        <taxon>Candidatus Omnitrophota</taxon>
        <taxon>Candidatus Abzuiibacterium</taxon>
    </lineage>
</organism>
<dbReference type="SUPFAM" id="SSF53067">
    <property type="entry name" value="Actin-like ATPase domain"/>
    <property type="match status" value="1"/>
</dbReference>
<dbReference type="Pfam" id="PF05137">
    <property type="entry name" value="PilN"/>
    <property type="match status" value="1"/>
</dbReference>
<protein>
    <recommendedName>
        <fullName evidence="4">SHS2 domain-containing protein</fullName>
    </recommendedName>
</protein>
<dbReference type="InterPro" id="IPR007813">
    <property type="entry name" value="PilN"/>
</dbReference>
<evidence type="ECO:0000313" key="2">
    <source>
        <dbReference type="EMBL" id="PIQ86872.1"/>
    </source>
</evidence>
<evidence type="ECO:0008006" key="4">
    <source>
        <dbReference type="Google" id="ProtNLM"/>
    </source>
</evidence>
<dbReference type="InterPro" id="IPR043129">
    <property type="entry name" value="ATPase_NBD"/>
</dbReference>
<dbReference type="Gene3D" id="3.30.1490.300">
    <property type="match status" value="1"/>
</dbReference>
<gene>
    <name evidence="2" type="ORF">COV74_03305</name>
</gene>
<name>A0A2H0LR31_9BACT</name>
<keyword evidence="1" id="KW-1133">Transmembrane helix</keyword>
<dbReference type="AlphaFoldDB" id="A0A2H0LR31"/>
<comment type="caution">
    <text evidence="2">The sequence shown here is derived from an EMBL/GenBank/DDBJ whole genome shotgun (WGS) entry which is preliminary data.</text>
</comment>
<dbReference type="EMBL" id="PCVY01000028">
    <property type="protein sequence ID" value="PIQ86872.1"/>
    <property type="molecule type" value="Genomic_DNA"/>
</dbReference>
<keyword evidence="1" id="KW-0472">Membrane</keyword>
<sequence length="496" mass="55858">MSLGGKLKSLSEVAKPKGQESVIIELTENSVKLVYGKTSTGILYAGSKQFAENSDAGIKGFISDFFQKLKIKKKEVNLMISSNTFISKNVDIPSNNEEEIRKIIDLQAGRYTPYSRDEIVIDCFCAESPEQHYTNVLLIIAHRKFIERCYELIEGAGGEIVKIGINSESLAAVYDEMAQQTAGEGATGGIHIARDSSDFTIIDKHKMVFVRNIPIGLTQFKADREAAVKEFISELSKSIVAYQDQGVGQVIKMLFVASIPEYHELIKQGIEGAIPYIKDHETKVSFIQAKDRFQTGSEVSQMIAQATDDSFFDVFSSYEMLSLTRIDLIPKEIKIRRSFRKSGKDVIEFGILIMTVFLLISVFLLVKSYIKNEHRKKLETLNESTFEQARELEEKSTKSRAVRELLRKRGRGLHVFEKINSMIGDDIYLSRFSYDKEGAITIGGTADSMSRIFAFVTELEESNFFTDVQTKETKSRREGQKEVADFSIECTLVEGI</sequence>
<dbReference type="Proteomes" id="UP000230859">
    <property type="component" value="Unassembled WGS sequence"/>
</dbReference>
<proteinExistence type="predicted"/>
<dbReference type="InterPro" id="IPR052534">
    <property type="entry name" value="Extracell_DNA_Util/SecSys_Comp"/>
</dbReference>
<evidence type="ECO:0000256" key="1">
    <source>
        <dbReference type="SAM" id="Phobius"/>
    </source>
</evidence>
<keyword evidence="1" id="KW-0812">Transmembrane</keyword>
<reference evidence="2 3" key="1">
    <citation type="submission" date="2017-09" db="EMBL/GenBank/DDBJ databases">
        <title>Depth-based differentiation of microbial function through sediment-hosted aquifers and enrichment of novel symbionts in the deep terrestrial subsurface.</title>
        <authorList>
            <person name="Probst A.J."/>
            <person name="Ladd B."/>
            <person name="Jarett J.K."/>
            <person name="Geller-Mcgrath D.E."/>
            <person name="Sieber C.M."/>
            <person name="Emerson J.B."/>
            <person name="Anantharaman K."/>
            <person name="Thomas B.C."/>
            <person name="Malmstrom R."/>
            <person name="Stieglmeier M."/>
            <person name="Klingl A."/>
            <person name="Woyke T."/>
            <person name="Ryan C.M."/>
            <person name="Banfield J.F."/>
        </authorList>
    </citation>
    <scope>NUCLEOTIDE SEQUENCE [LARGE SCALE GENOMIC DNA]</scope>
    <source>
        <strain evidence="2">CG11_big_fil_rev_8_21_14_0_20_45_26</strain>
    </source>
</reference>
<evidence type="ECO:0000313" key="3">
    <source>
        <dbReference type="Proteomes" id="UP000230859"/>
    </source>
</evidence>
<dbReference type="PANTHER" id="PTHR40278">
    <property type="entry name" value="DNA UTILIZATION PROTEIN HOFN"/>
    <property type="match status" value="1"/>
</dbReference>
<dbReference type="InterPro" id="IPR005883">
    <property type="entry name" value="PilM"/>
</dbReference>
<dbReference type="Pfam" id="PF11104">
    <property type="entry name" value="PilM_2"/>
    <property type="match status" value="1"/>
</dbReference>
<dbReference type="PANTHER" id="PTHR40278:SF1">
    <property type="entry name" value="DNA UTILIZATION PROTEIN HOFN"/>
    <property type="match status" value="1"/>
</dbReference>
<accession>A0A2H0LR31</accession>